<dbReference type="Proteomes" id="UP000663836">
    <property type="component" value="Unassembled WGS sequence"/>
</dbReference>
<sequence length="135" mass="15747">ENKHLTDLNRTRSFNVSKKLCILVNDIEYVKQKLLSSLPDVLHFSTVVDKMKENYDSTDFQQTKVTLERLIATAEREMNDVITLIFDRAASLICASLKDEISKYYEDEKCKKVDSMKDINQYIDQEILDKLYGDL</sequence>
<evidence type="ECO:0000313" key="1">
    <source>
        <dbReference type="EMBL" id="CAF4339718.1"/>
    </source>
</evidence>
<dbReference type="AlphaFoldDB" id="A0A820KGR9"/>
<dbReference type="EMBL" id="CAJOBD010047154">
    <property type="protein sequence ID" value="CAF4339718.1"/>
    <property type="molecule type" value="Genomic_DNA"/>
</dbReference>
<organism evidence="1 2">
    <name type="scientific">Rotaria sordida</name>
    <dbReference type="NCBI Taxonomy" id="392033"/>
    <lineage>
        <taxon>Eukaryota</taxon>
        <taxon>Metazoa</taxon>
        <taxon>Spiralia</taxon>
        <taxon>Gnathifera</taxon>
        <taxon>Rotifera</taxon>
        <taxon>Eurotatoria</taxon>
        <taxon>Bdelloidea</taxon>
        <taxon>Philodinida</taxon>
        <taxon>Philodinidae</taxon>
        <taxon>Rotaria</taxon>
    </lineage>
</organism>
<proteinExistence type="predicted"/>
<comment type="caution">
    <text evidence="1">The sequence shown here is derived from an EMBL/GenBank/DDBJ whole genome shotgun (WGS) entry which is preliminary data.</text>
</comment>
<name>A0A820KGR9_9BILA</name>
<accession>A0A820KGR9</accession>
<feature type="non-terminal residue" evidence="1">
    <location>
        <position position="135"/>
    </location>
</feature>
<reference evidence="1" key="1">
    <citation type="submission" date="2021-02" db="EMBL/GenBank/DDBJ databases">
        <authorList>
            <person name="Nowell W R."/>
        </authorList>
    </citation>
    <scope>NUCLEOTIDE SEQUENCE</scope>
</reference>
<feature type="non-terminal residue" evidence="1">
    <location>
        <position position="1"/>
    </location>
</feature>
<gene>
    <name evidence="1" type="ORF">JBS370_LOCUS41582</name>
</gene>
<protein>
    <submittedName>
        <fullName evidence="1">Uncharacterized protein</fullName>
    </submittedName>
</protein>
<evidence type="ECO:0000313" key="2">
    <source>
        <dbReference type="Proteomes" id="UP000663836"/>
    </source>
</evidence>